<name>A0ABW2SYT7_9ACTN</name>
<protein>
    <submittedName>
        <fullName evidence="1">Uncharacterized protein</fullName>
    </submittedName>
</protein>
<gene>
    <name evidence="1" type="ORF">ACFQVD_15480</name>
</gene>
<dbReference type="RefSeq" id="WP_343983664.1">
    <property type="nucleotide sequence ID" value="NZ_BAAAGK010000297.1"/>
</dbReference>
<reference evidence="2" key="1">
    <citation type="journal article" date="2019" name="Int. J. Syst. Evol. Microbiol.">
        <title>The Global Catalogue of Microorganisms (GCM) 10K type strain sequencing project: providing services to taxonomists for standard genome sequencing and annotation.</title>
        <authorList>
            <consortium name="The Broad Institute Genomics Platform"/>
            <consortium name="The Broad Institute Genome Sequencing Center for Infectious Disease"/>
            <person name="Wu L."/>
            <person name="Ma J."/>
        </authorList>
    </citation>
    <scope>NUCLEOTIDE SEQUENCE [LARGE SCALE GENOMIC DNA]</scope>
    <source>
        <strain evidence="2">JCM 10083</strain>
    </source>
</reference>
<keyword evidence="2" id="KW-1185">Reference proteome</keyword>
<comment type="caution">
    <text evidence="1">The sequence shown here is derived from an EMBL/GenBank/DDBJ whole genome shotgun (WGS) entry which is preliminary data.</text>
</comment>
<dbReference type="EMBL" id="JBHTEE010000001">
    <property type="protein sequence ID" value="MFC7601495.1"/>
    <property type="molecule type" value="Genomic_DNA"/>
</dbReference>
<organism evidence="1 2">
    <name type="scientific">Streptosporangium amethystogenes subsp. fukuiense</name>
    <dbReference type="NCBI Taxonomy" id="698418"/>
    <lineage>
        <taxon>Bacteria</taxon>
        <taxon>Bacillati</taxon>
        <taxon>Actinomycetota</taxon>
        <taxon>Actinomycetes</taxon>
        <taxon>Streptosporangiales</taxon>
        <taxon>Streptosporangiaceae</taxon>
        <taxon>Streptosporangium</taxon>
    </lineage>
</organism>
<accession>A0ABW2SYT7</accession>
<dbReference type="Proteomes" id="UP001596514">
    <property type="component" value="Unassembled WGS sequence"/>
</dbReference>
<evidence type="ECO:0000313" key="1">
    <source>
        <dbReference type="EMBL" id="MFC7601495.1"/>
    </source>
</evidence>
<evidence type="ECO:0000313" key="2">
    <source>
        <dbReference type="Proteomes" id="UP001596514"/>
    </source>
</evidence>
<sequence length="121" mass="13174">MLCLEGVHGIPTQWWFTCLDIEGGAKSGKAGRVGVISIHAANGYHHSQTKRIDEFLVRKSSVVLTEETAAALRVKGVIVKVEHRDIDKPVLPSAPRGDALAVLCGQLRTRHQRAPSLNMVT</sequence>
<proteinExistence type="predicted"/>